<organism evidence="6 7">
    <name type="scientific">Kribbella capetownensis</name>
    <dbReference type="NCBI Taxonomy" id="1572659"/>
    <lineage>
        <taxon>Bacteria</taxon>
        <taxon>Bacillati</taxon>
        <taxon>Actinomycetota</taxon>
        <taxon>Actinomycetes</taxon>
        <taxon>Propionibacteriales</taxon>
        <taxon>Kribbellaceae</taxon>
        <taxon>Kribbella</taxon>
    </lineage>
</organism>
<dbReference type="SUPFAM" id="SSF46955">
    <property type="entry name" value="Putative DNA-binding domain"/>
    <property type="match status" value="1"/>
</dbReference>
<keyword evidence="7" id="KW-1185">Reference proteome</keyword>
<dbReference type="Gene3D" id="1.10.1660.10">
    <property type="match status" value="1"/>
</dbReference>
<accession>A0A4R0JRB9</accession>
<dbReference type="InterPro" id="IPR009061">
    <property type="entry name" value="DNA-bd_dom_put_sf"/>
</dbReference>
<dbReference type="PRINTS" id="PR00040">
    <property type="entry name" value="HTHMERR"/>
</dbReference>
<keyword evidence="3" id="KW-0238">DNA-binding</keyword>
<dbReference type="EMBL" id="SJKD01000005">
    <property type="protein sequence ID" value="TCC47558.1"/>
    <property type="molecule type" value="Genomic_DNA"/>
</dbReference>
<evidence type="ECO:0000313" key="6">
    <source>
        <dbReference type="EMBL" id="TCC47558.1"/>
    </source>
</evidence>
<feature type="domain" description="HTH merR-type" evidence="5">
    <location>
        <begin position="1"/>
        <end position="69"/>
    </location>
</feature>
<evidence type="ECO:0000256" key="2">
    <source>
        <dbReference type="ARBA" id="ARBA00023015"/>
    </source>
</evidence>
<dbReference type="OrthoDB" id="9802039at2"/>
<dbReference type="Proteomes" id="UP000293342">
    <property type="component" value="Unassembled WGS sequence"/>
</dbReference>
<name>A0A4R0JRB9_9ACTN</name>
<evidence type="ECO:0000256" key="1">
    <source>
        <dbReference type="ARBA" id="ARBA00022491"/>
    </source>
</evidence>
<sequence length="108" mass="12087">MRTGELAEHVGVSVETLRYYERSGLLHEPPRTAGGYRDYPTSAVEQLRFVKRAQELGFSLDHVEELLDLDARGPVGCDATCWRSDGQTLRRTETTMPRTTALSPSMTS</sequence>
<evidence type="ECO:0000313" key="7">
    <source>
        <dbReference type="Proteomes" id="UP000293342"/>
    </source>
</evidence>
<dbReference type="InterPro" id="IPR047057">
    <property type="entry name" value="MerR_fam"/>
</dbReference>
<dbReference type="SMART" id="SM00422">
    <property type="entry name" value="HTH_MERR"/>
    <property type="match status" value="1"/>
</dbReference>
<evidence type="ECO:0000256" key="4">
    <source>
        <dbReference type="ARBA" id="ARBA00023163"/>
    </source>
</evidence>
<reference evidence="6 7" key="1">
    <citation type="submission" date="2019-02" db="EMBL/GenBank/DDBJ databases">
        <title>Kribbella capetownensis sp. nov. and Kribbella speibonae sp. nov., isolated from soil.</title>
        <authorList>
            <person name="Curtis S.M."/>
            <person name="Norton I."/>
            <person name="Everest G.J."/>
            <person name="Meyers P.R."/>
        </authorList>
    </citation>
    <scope>NUCLEOTIDE SEQUENCE [LARGE SCALE GENOMIC DNA]</scope>
    <source>
        <strain evidence="6 7">YM53</strain>
    </source>
</reference>
<dbReference type="GO" id="GO:0003677">
    <property type="term" value="F:DNA binding"/>
    <property type="evidence" value="ECO:0007669"/>
    <property type="project" value="UniProtKB-KW"/>
</dbReference>
<proteinExistence type="predicted"/>
<keyword evidence="2" id="KW-0805">Transcription regulation</keyword>
<dbReference type="PROSITE" id="PS50937">
    <property type="entry name" value="HTH_MERR_2"/>
    <property type="match status" value="1"/>
</dbReference>
<dbReference type="PROSITE" id="PS00552">
    <property type="entry name" value="HTH_MERR_1"/>
    <property type="match status" value="1"/>
</dbReference>
<dbReference type="PANTHER" id="PTHR30204:SF69">
    <property type="entry name" value="MERR-FAMILY TRANSCRIPTIONAL REGULATOR"/>
    <property type="match status" value="1"/>
</dbReference>
<keyword evidence="4" id="KW-0804">Transcription</keyword>
<evidence type="ECO:0000256" key="3">
    <source>
        <dbReference type="ARBA" id="ARBA00023125"/>
    </source>
</evidence>
<dbReference type="PANTHER" id="PTHR30204">
    <property type="entry name" value="REDOX-CYCLING DRUG-SENSING TRANSCRIPTIONAL ACTIVATOR SOXR"/>
    <property type="match status" value="1"/>
</dbReference>
<gene>
    <name evidence="6" type="ORF">E0H75_22575</name>
</gene>
<evidence type="ECO:0000259" key="5">
    <source>
        <dbReference type="PROSITE" id="PS50937"/>
    </source>
</evidence>
<dbReference type="RefSeq" id="WP_131515627.1">
    <property type="nucleotide sequence ID" value="NZ_SJKD01000005.1"/>
</dbReference>
<comment type="caution">
    <text evidence="6">The sequence shown here is derived from an EMBL/GenBank/DDBJ whole genome shotgun (WGS) entry which is preliminary data.</text>
</comment>
<protein>
    <submittedName>
        <fullName evidence="6">MerR family transcriptional regulator</fullName>
    </submittedName>
</protein>
<dbReference type="Pfam" id="PF13411">
    <property type="entry name" value="MerR_1"/>
    <property type="match status" value="1"/>
</dbReference>
<dbReference type="AlphaFoldDB" id="A0A4R0JRB9"/>
<dbReference type="InterPro" id="IPR000551">
    <property type="entry name" value="MerR-type_HTH_dom"/>
</dbReference>
<keyword evidence="1" id="KW-0678">Repressor</keyword>
<dbReference type="GO" id="GO:0003700">
    <property type="term" value="F:DNA-binding transcription factor activity"/>
    <property type="evidence" value="ECO:0007669"/>
    <property type="project" value="InterPro"/>
</dbReference>